<evidence type="ECO:0000313" key="3">
    <source>
        <dbReference type="Proteomes" id="UP001596312"/>
    </source>
</evidence>
<organism evidence="2 3">
    <name type="scientific">Halalkalicoccus tibetensis</name>
    <dbReference type="NCBI Taxonomy" id="175632"/>
    <lineage>
        <taxon>Archaea</taxon>
        <taxon>Methanobacteriati</taxon>
        <taxon>Methanobacteriota</taxon>
        <taxon>Stenosarchaea group</taxon>
        <taxon>Halobacteria</taxon>
        <taxon>Halobacteriales</taxon>
        <taxon>Halococcaceae</taxon>
        <taxon>Halalkalicoccus</taxon>
    </lineage>
</organism>
<accession>A0ABD5VA60</accession>
<dbReference type="EMBL" id="JBHSXQ010000006">
    <property type="protein sequence ID" value="MFC6906999.1"/>
    <property type="molecule type" value="Genomic_DNA"/>
</dbReference>
<dbReference type="Proteomes" id="UP001596312">
    <property type="component" value="Unassembled WGS sequence"/>
</dbReference>
<comment type="caution">
    <text evidence="2">The sequence shown here is derived from an EMBL/GenBank/DDBJ whole genome shotgun (WGS) entry which is preliminary data.</text>
</comment>
<keyword evidence="1" id="KW-0175">Coiled coil</keyword>
<evidence type="ECO:0000313" key="2">
    <source>
        <dbReference type="EMBL" id="MFC6906999.1"/>
    </source>
</evidence>
<dbReference type="AlphaFoldDB" id="A0ABD5VA60"/>
<protein>
    <recommendedName>
        <fullName evidence="4">Transcriptional regulator</fullName>
    </recommendedName>
</protein>
<reference evidence="2 3" key="1">
    <citation type="journal article" date="2019" name="Int. J. Syst. Evol. Microbiol.">
        <title>The Global Catalogue of Microorganisms (GCM) 10K type strain sequencing project: providing services to taxonomists for standard genome sequencing and annotation.</title>
        <authorList>
            <consortium name="The Broad Institute Genomics Platform"/>
            <consortium name="The Broad Institute Genome Sequencing Center for Infectious Disease"/>
            <person name="Wu L."/>
            <person name="Ma J."/>
        </authorList>
    </citation>
    <scope>NUCLEOTIDE SEQUENCE [LARGE SCALE GENOMIC DNA]</scope>
    <source>
        <strain evidence="2 3">CGMCC 1.3240</strain>
    </source>
</reference>
<evidence type="ECO:0008006" key="4">
    <source>
        <dbReference type="Google" id="ProtNLM"/>
    </source>
</evidence>
<dbReference type="RefSeq" id="WP_340605579.1">
    <property type="nucleotide sequence ID" value="NZ_JBBMXV010000006.1"/>
</dbReference>
<feature type="coiled-coil region" evidence="1">
    <location>
        <begin position="104"/>
        <end position="160"/>
    </location>
</feature>
<keyword evidence="3" id="KW-1185">Reference proteome</keyword>
<gene>
    <name evidence="2" type="ORF">ACFQGH_17550</name>
</gene>
<evidence type="ECO:0000256" key="1">
    <source>
        <dbReference type="SAM" id="Coils"/>
    </source>
</evidence>
<sequence length="210" mass="23616">MSTAADSLDWKSIEILRALADAETALTTTEVREATDLSENRIVLYRISEYLEPQGLVSTHQPAATGTVVPAKEIELTESGREFTTDLETADKTGLTLSDLPEKVHQLSERVDTTQAEIDRLQSQDQSANDATLEELSEQVQDQQEQLAQLAQTVATIDAEPHGAWSEDQQEEFRRLQLGMYALRDYLFDETDLDPERLEEYLDDVTVNRA</sequence>
<proteinExistence type="predicted"/>
<name>A0ABD5VA60_9EURY</name>